<accession>A0A914IEB4</accession>
<organism evidence="1 2">
    <name type="scientific">Globodera rostochiensis</name>
    <name type="common">Golden nematode worm</name>
    <name type="synonym">Heterodera rostochiensis</name>
    <dbReference type="NCBI Taxonomy" id="31243"/>
    <lineage>
        <taxon>Eukaryota</taxon>
        <taxon>Metazoa</taxon>
        <taxon>Ecdysozoa</taxon>
        <taxon>Nematoda</taxon>
        <taxon>Chromadorea</taxon>
        <taxon>Rhabditida</taxon>
        <taxon>Tylenchina</taxon>
        <taxon>Tylenchomorpha</taxon>
        <taxon>Tylenchoidea</taxon>
        <taxon>Heteroderidae</taxon>
        <taxon>Heteroderinae</taxon>
        <taxon>Globodera</taxon>
    </lineage>
</organism>
<evidence type="ECO:0000313" key="1">
    <source>
        <dbReference type="Proteomes" id="UP000887572"/>
    </source>
</evidence>
<proteinExistence type="predicted"/>
<evidence type="ECO:0000313" key="2">
    <source>
        <dbReference type="WBParaSite" id="Gr19_v10_g9100.t1"/>
    </source>
</evidence>
<protein>
    <submittedName>
        <fullName evidence="2">Uncharacterized protein</fullName>
    </submittedName>
</protein>
<name>A0A914IEB4_GLORO</name>
<dbReference type="WBParaSite" id="Gr19_v10_g9100.t1">
    <property type="protein sequence ID" value="Gr19_v10_g9100.t1"/>
    <property type="gene ID" value="Gr19_v10_g9100"/>
</dbReference>
<sequence length="79" mass="9019">MPTKAIDNDRCKWAQIVPILKTCLENCQQINVGTNERLSNFMVHPSSISMPNFVHNNVSNPIRKCSQKHCPQCNATIFY</sequence>
<dbReference type="Proteomes" id="UP000887572">
    <property type="component" value="Unplaced"/>
</dbReference>
<dbReference type="AlphaFoldDB" id="A0A914IEB4"/>
<reference evidence="2" key="1">
    <citation type="submission" date="2022-11" db="UniProtKB">
        <authorList>
            <consortium name="WormBaseParasite"/>
        </authorList>
    </citation>
    <scope>IDENTIFICATION</scope>
</reference>
<keyword evidence="1" id="KW-1185">Reference proteome</keyword>